<dbReference type="Proteomes" id="UP001560573">
    <property type="component" value="Unassembled WGS sequence"/>
</dbReference>
<dbReference type="EMBL" id="JAULBC010000015">
    <property type="protein sequence ID" value="MEX6691228.1"/>
    <property type="molecule type" value="Genomic_DNA"/>
</dbReference>
<name>A0ABV3ZN54_9BACT</name>
<gene>
    <name evidence="1" type="ORF">QTN47_27210</name>
</gene>
<keyword evidence="2" id="KW-1185">Reference proteome</keyword>
<sequence length="191" mass="21869">MSRKYLPPVHLACGDDEMRPALMYVEILDGIATATNGYMICRLNLSEYSNLDETTLQQLSGMYIHRDAWNLICDAEIITLSDEYDNTLTYVKGGVEANIQIKGDNEVKYPDYQSLINKIANSRFDKKSFIGFDPKWIEISKKIFQSKTIIIRFYEQESMFTIFPGNDSKAFIGIMPMVLKEEDAVIDFSLS</sequence>
<dbReference type="RefSeq" id="WP_369332644.1">
    <property type="nucleotide sequence ID" value="NZ_JAULBC010000015.1"/>
</dbReference>
<protein>
    <recommendedName>
        <fullName evidence="3">DUF3298 domain-containing protein</fullName>
    </recommendedName>
</protein>
<evidence type="ECO:0008006" key="3">
    <source>
        <dbReference type="Google" id="ProtNLM"/>
    </source>
</evidence>
<accession>A0ABV3ZN54</accession>
<evidence type="ECO:0000313" key="2">
    <source>
        <dbReference type="Proteomes" id="UP001560573"/>
    </source>
</evidence>
<proteinExistence type="predicted"/>
<comment type="caution">
    <text evidence="1">The sequence shown here is derived from an EMBL/GenBank/DDBJ whole genome shotgun (WGS) entry which is preliminary data.</text>
</comment>
<organism evidence="1 2">
    <name type="scientific">Danxiaibacter flavus</name>
    <dbReference type="NCBI Taxonomy" id="3049108"/>
    <lineage>
        <taxon>Bacteria</taxon>
        <taxon>Pseudomonadati</taxon>
        <taxon>Bacteroidota</taxon>
        <taxon>Chitinophagia</taxon>
        <taxon>Chitinophagales</taxon>
        <taxon>Chitinophagaceae</taxon>
        <taxon>Danxiaibacter</taxon>
    </lineage>
</organism>
<reference evidence="1 2" key="1">
    <citation type="submission" date="2023-07" db="EMBL/GenBank/DDBJ databases">
        <authorList>
            <person name="Lian W.-H."/>
        </authorList>
    </citation>
    <scope>NUCLEOTIDE SEQUENCE [LARGE SCALE GENOMIC DNA]</scope>
    <source>
        <strain evidence="1 2">SYSU DXS3180</strain>
    </source>
</reference>
<evidence type="ECO:0000313" key="1">
    <source>
        <dbReference type="EMBL" id="MEX6691228.1"/>
    </source>
</evidence>